<reference evidence="1 2" key="1">
    <citation type="journal article" date="2013" name="Genome Announc.">
        <title>Draft Genome Sequence of Helicobacter fennelliae Strain MRY12-0050, Isolated from a Bacteremia Patient.</title>
        <authorList>
            <person name="Rimbara E."/>
            <person name="Matsui M."/>
            <person name="Mori S."/>
            <person name="Suzuki S."/>
            <person name="Suzuki M."/>
            <person name="Kim H."/>
            <person name="Sekizuka T."/>
            <person name="Kuroda M."/>
            <person name="Shibayama K."/>
        </authorList>
    </citation>
    <scope>NUCLEOTIDE SEQUENCE [LARGE SCALE GENOMIC DNA]</scope>
    <source>
        <strain evidence="1 2">MRY12-0050</strain>
    </source>
</reference>
<protein>
    <submittedName>
        <fullName evidence="1">Uncharacterized protein</fullName>
    </submittedName>
</protein>
<proteinExistence type="predicted"/>
<keyword evidence="2" id="KW-1185">Reference proteome</keyword>
<accession>T1DUS6</accession>
<organism evidence="1 2">
    <name type="scientific">Helicobacter fennelliae MRY12-0050</name>
    <dbReference type="NCBI Taxonomy" id="1325130"/>
    <lineage>
        <taxon>Bacteria</taxon>
        <taxon>Pseudomonadati</taxon>
        <taxon>Campylobacterota</taxon>
        <taxon>Epsilonproteobacteria</taxon>
        <taxon>Campylobacterales</taxon>
        <taxon>Helicobacteraceae</taxon>
        <taxon>Helicobacter</taxon>
    </lineage>
</organism>
<dbReference type="RefSeq" id="WP_023946525.1">
    <property type="nucleotide sequence ID" value="NZ_BASD01000004.1"/>
</dbReference>
<dbReference type="Proteomes" id="UP000018143">
    <property type="component" value="Unassembled WGS sequence"/>
</dbReference>
<name>T1DUS6_9HELI</name>
<dbReference type="STRING" id="1325130.HFN_1756"/>
<dbReference type="AlphaFoldDB" id="T1DUS6"/>
<dbReference type="EMBL" id="BASD01000004">
    <property type="protein sequence ID" value="GAD18158.1"/>
    <property type="molecule type" value="Genomic_DNA"/>
</dbReference>
<evidence type="ECO:0000313" key="2">
    <source>
        <dbReference type="Proteomes" id="UP000018143"/>
    </source>
</evidence>
<evidence type="ECO:0000313" key="1">
    <source>
        <dbReference type="EMBL" id="GAD18158.1"/>
    </source>
</evidence>
<gene>
    <name evidence="1" type="ORF">HFN_1756</name>
</gene>
<comment type="caution">
    <text evidence="1">The sequence shown here is derived from an EMBL/GenBank/DDBJ whole genome shotgun (WGS) entry which is preliminary data.</text>
</comment>
<sequence>MGFDFVKSFKILESNPRESKSSLFCYATLGLCLRSHISGSLKFLACDELLCYTFLYFCLPKISTQPQIYLKIEDFLMYHCVCIESRFYANKKSV</sequence>